<keyword evidence="3 10" id="KW-0812">Transmembrane</keyword>
<name>A0A0D2A484_9PEZI</name>
<keyword evidence="6 10" id="KW-0067">ATP-binding</keyword>
<evidence type="ECO:0000256" key="5">
    <source>
        <dbReference type="ARBA" id="ARBA00022741"/>
    </source>
</evidence>
<dbReference type="InterPro" id="IPR017969">
    <property type="entry name" value="Heavy-metal-associated_CS"/>
</dbReference>
<dbReference type="InterPro" id="IPR059000">
    <property type="entry name" value="ATPase_P-type_domA"/>
</dbReference>
<dbReference type="HOGENOM" id="CLU_001771_0_2_1"/>
<feature type="compositionally biased region" description="Polar residues" evidence="11">
    <location>
        <begin position="139"/>
        <end position="148"/>
    </location>
</feature>
<sequence>MNGDEPREMTSRFYVSNLHCQGCVENITNLLRGRHDGLLAVMCSLESKTVSVVHPADFSPDIISEELTSCGYNTVVSSGLLALISSRLLQNLQARLYSHEKKGAENLGLCEACRQRASETTTTVSRSVKDGEQLTTFAPTGLTASSHSAPEKTQHSALRGVQPSSPSGERFRALLSITGMTCSACVRAITEALEAKPYVLKANVVLLASSATVDFEGPGRAEPLKELIEELGYGAVVEEISLCSSRQAGKAKLKAQLWKATFAIDGMTDSSSAVNITDALEHESWVKKAEVVPEGERVAIEFENKSNVLEISTIIKSIEGIQHVVLVDLARVGDSDAKTTPRNVSILIDGIADEQTVRHILAALTALDHPITVSKQPTIQEPTITVSYEPEAPYFTIRHILAAIESVDQTLRANIYHPPTLEERARAMHARERLHIIYRVVLSILAAIPSFLIGILFMGLVSSRNSVRLYLMQEWANVSRAQWALFIISTPVYFFASDVFHRRAVKELIALWRPGSSTPLVRRFYRFGSMNLLMSLGTSIAYFASIAELVITSRQPRTKHRITNHQSFYFDSVVFLTLFLLIGRLIEAWSRAKTADAVASLGQLRPANAIVCNSTQRDKTLPDASFAIQVDEIEPGDVVVVPHGASPPCDGILLDDHGSFDESSLTGEARLIDKRLGDEVFSGTTNKGPPVIIRATKILGTSMLDQIIQVVREGQARRAPVERIGDVITSYFVPVITAISVSTWMVWLVLGEAGILPRSWLDVQSGGWPYWSLQFSIAVFIIACPCGFGLAAPTAMFVGGGVAAKAGILAKGGGAAFQEASMLDIVVFDKTGTLTEGGNPSVSDWKGTTASSSPEIDSTLLFSLIRTTEEKSSHPIAAAIVKFLKGKGSNDIHSTSVEELPGRGMKGLYTSNKFSGKSYMVLIGNERLMSENHVLVDNGTKETLNAWKVQGKSVVLVAVRVTDIETSILGSLELRVIAAVTDVIRPESKGVIKSLQDQGMETWMISGDNETTAQAVGKMVGICPDRIIAGVLPEQKAEKIQYLQRCPAKSNDGWLLGPGASKNTTRRAIVAMVGDGVNDSPALAVADVGIAIGSGSDVAISSADFVLMSSDLSAVVVLVQLSRAVFRRIKFNFGWALVYNLIALPIAAGVLYPIPRSAGHIRLDPVWASLAMALSSISVVTSSLALKTTLPYVGFRKRSVHQ</sequence>
<dbReference type="EMBL" id="KN847554">
    <property type="protein sequence ID" value="KIW01598.1"/>
    <property type="molecule type" value="Genomic_DNA"/>
</dbReference>
<dbReference type="InterPro" id="IPR006121">
    <property type="entry name" value="HMA_dom"/>
</dbReference>
<keyword evidence="14" id="KW-1185">Reference proteome</keyword>
<dbReference type="Gene3D" id="2.70.150.10">
    <property type="entry name" value="Calcium-transporting ATPase, cytoplasmic transduction domain A"/>
    <property type="match status" value="1"/>
</dbReference>
<dbReference type="GO" id="GO:0016020">
    <property type="term" value="C:membrane"/>
    <property type="evidence" value="ECO:0007669"/>
    <property type="project" value="UniProtKB-SubCell"/>
</dbReference>
<dbReference type="InParanoid" id="A0A0D2A484"/>
<keyword evidence="5 10" id="KW-0547">Nucleotide-binding</keyword>
<dbReference type="InterPro" id="IPR027256">
    <property type="entry name" value="P-typ_ATPase_IB"/>
</dbReference>
<dbReference type="SFLD" id="SFLDS00003">
    <property type="entry name" value="Haloacid_Dehalogenase"/>
    <property type="match status" value="1"/>
</dbReference>
<dbReference type="Gene3D" id="3.40.1110.10">
    <property type="entry name" value="Calcium-transporting ATPase, cytoplasmic domain N"/>
    <property type="match status" value="1"/>
</dbReference>
<dbReference type="SUPFAM" id="SSF81653">
    <property type="entry name" value="Calcium ATPase, transduction domain A"/>
    <property type="match status" value="1"/>
</dbReference>
<dbReference type="InterPro" id="IPR044492">
    <property type="entry name" value="P_typ_ATPase_HD_dom"/>
</dbReference>
<dbReference type="NCBIfam" id="TIGR01525">
    <property type="entry name" value="ATPase-IB_hvy"/>
    <property type="match status" value="1"/>
</dbReference>
<dbReference type="Pfam" id="PF00702">
    <property type="entry name" value="Hydrolase"/>
    <property type="match status" value="1"/>
</dbReference>
<feature type="domain" description="HMA" evidence="12">
    <location>
        <begin position="171"/>
        <end position="236"/>
    </location>
</feature>
<keyword evidence="8 10" id="KW-1133">Transmembrane helix</keyword>
<dbReference type="GO" id="GO:0055070">
    <property type="term" value="P:copper ion homeostasis"/>
    <property type="evidence" value="ECO:0007669"/>
    <property type="project" value="TreeGrafter"/>
</dbReference>
<evidence type="ECO:0000256" key="11">
    <source>
        <dbReference type="SAM" id="MobiDB-lite"/>
    </source>
</evidence>
<organism evidence="13 14">
    <name type="scientific">Verruconis gallopava</name>
    <dbReference type="NCBI Taxonomy" id="253628"/>
    <lineage>
        <taxon>Eukaryota</taxon>
        <taxon>Fungi</taxon>
        <taxon>Dikarya</taxon>
        <taxon>Ascomycota</taxon>
        <taxon>Pezizomycotina</taxon>
        <taxon>Dothideomycetes</taxon>
        <taxon>Pleosporomycetidae</taxon>
        <taxon>Venturiales</taxon>
        <taxon>Sympoventuriaceae</taxon>
        <taxon>Verruconis</taxon>
    </lineage>
</organism>
<feature type="transmembrane region" description="Helical" evidence="10">
    <location>
        <begin position="727"/>
        <end position="750"/>
    </location>
</feature>
<dbReference type="GO" id="GO:0043682">
    <property type="term" value="F:P-type divalent copper transporter activity"/>
    <property type="evidence" value="ECO:0007669"/>
    <property type="project" value="TreeGrafter"/>
</dbReference>
<dbReference type="InterPro" id="IPR036412">
    <property type="entry name" value="HAD-like_sf"/>
</dbReference>
<dbReference type="InterPro" id="IPR023214">
    <property type="entry name" value="HAD_sf"/>
</dbReference>
<evidence type="ECO:0000256" key="10">
    <source>
        <dbReference type="RuleBase" id="RU362081"/>
    </source>
</evidence>
<dbReference type="SFLD" id="SFLDF00027">
    <property type="entry name" value="p-type_atpase"/>
    <property type="match status" value="1"/>
</dbReference>
<dbReference type="AlphaFoldDB" id="A0A0D2A484"/>
<evidence type="ECO:0000256" key="1">
    <source>
        <dbReference type="ARBA" id="ARBA00004141"/>
    </source>
</evidence>
<comment type="subcellular location">
    <subcellularLocation>
        <location evidence="1">Membrane</location>
        <topology evidence="1">Multi-pass membrane protein</topology>
    </subcellularLocation>
</comment>
<dbReference type="InterPro" id="IPR023298">
    <property type="entry name" value="ATPase_P-typ_TM_dom_sf"/>
</dbReference>
<dbReference type="SUPFAM" id="SSF81665">
    <property type="entry name" value="Calcium ATPase, transmembrane domain M"/>
    <property type="match status" value="1"/>
</dbReference>
<dbReference type="InterPro" id="IPR001757">
    <property type="entry name" value="P_typ_ATPase"/>
</dbReference>
<comment type="similarity">
    <text evidence="2 10">Belongs to the cation transport ATPase (P-type) (TC 3.A.3) family. Type IB subfamily.</text>
</comment>
<evidence type="ECO:0000256" key="9">
    <source>
        <dbReference type="ARBA" id="ARBA00023136"/>
    </source>
</evidence>
<evidence type="ECO:0000256" key="6">
    <source>
        <dbReference type="ARBA" id="ARBA00022840"/>
    </source>
</evidence>
<accession>A0A0D2A484</accession>
<dbReference type="PRINTS" id="PR00119">
    <property type="entry name" value="CATATPASE"/>
</dbReference>
<dbReference type="GO" id="GO:0005507">
    <property type="term" value="F:copper ion binding"/>
    <property type="evidence" value="ECO:0007669"/>
    <property type="project" value="TreeGrafter"/>
</dbReference>
<dbReference type="PROSITE" id="PS50846">
    <property type="entry name" value="HMA_2"/>
    <property type="match status" value="1"/>
</dbReference>
<feature type="transmembrane region" description="Helical" evidence="10">
    <location>
        <begin position="1166"/>
        <end position="1186"/>
    </location>
</feature>
<dbReference type="CDD" id="cd02094">
    <property type="entry name" value="P-type_ATPase_Cu-like"/>
    <property type="match status" value="1"/>
</dbReference>
<evidence type="ECO:0000256" key="8">
    <source>
        <dbReference type="ARBA" id="ARBA00022989"/>
    </source>
</evidence>
<feature type="transmembrane region" description="Helical" evidence="10">
    <location>
        <begin position="481"/>
        <end position="500"/>
    </location>
</feature>
<dbReference type="GO" id="GO:0005524">
    <property type="term" value="F:ATP binding"/>
    <property type="evidence" value="ECO:0007669"/>
    <property type="project" value="UniProtKB-UniRule"/>
</dbReference>
<dbReference type="VEuPathDB" id="FungiDB:PV09_07070"/>
<dbReference type="PROSITE" id="PS01047">
    <property type="entry name" value="HMA_1"/>
    <property type="match status" value="1"/>
</dbReference>
<evidence type="ECO:0000313" key="13">
    <source>
        <dbReference type="EMBL" id="KIW01598.1"/>
    </source>
</evidence>
<dbReference type="STRING" id="253628.A0A0D2A484"/>
<dbReference type="Pfam" id="PF00403">
    <property type="entry name" value="HMA"/>
    <property type="match status" value="2"/>
</dbReference>
<feature type="transmembrane region" description="Helical" evidence="10">
    <location>
        <begin position="567"/>
        <end position="586"/>
    </location>
</feature>
<dbReference type="Proteomes" id="UP000053259">
    <property type="component" value="Unassembled WGS sequence"/>
</dbReference>
<feature type="transmembrane region" description="Helical" evidence="10">
    <location>
        <begin position="770"/>
        <end position="791"/>
    </location>
</feature>
<dbReference type="Gene3D" id="3.30.70.100">
    <property type="match status" value="3"/>
</dbReference>
<evidence type="ECO:0000256" key="7">
    <source>
        <dbReference type="ARBA" id="ARBA00022967"/>
    </source>
</evidence>
<dbReference type="Gene3D" id="3.40.50.1000">
    <property type="entry name" value="HAD superfamily/HAD-like"/>
    <property type="match status" value="1"/>
</dbReference>
<dbReference type="SUPFAM" id="SSF56784">
    <property type="entry name" value="HAD-like"/>
    <property type="match status" value="1"/>
</dbReference>
<keyword evidence="9 10" id="KW-0472">Membrane</keyword>
<evidence type="ECO:0000313" key="14">
    <source>
        <dbReference type="Proteomes" id="UP000053259"/>
    </source>
</evidence>
<evidence type="ECO:0000259" key="12">
    <source>
        <dbReference type="PROSITE" id="PS50846"/>
    </source>
</evidence>
<dbReference type="OrthoDB" id="432719at2759"/>
<feature type="transmembrane region" description="Helical" evidence="10">
    <location>
        <begin position="532"/>
        <end position="551"/>
    </location>
</feature>
<dbReference type="PANTHER" id="PTHR43520">
    <property type="entry name" value="ATP7, ISOFORM B"/>
    <property type="match status" value="1"/>
</dbReference>
<feature type="transmembrane region" description="Helical" evidence="10">
    <location>
        <begin position="436"/>
        <end position="461"/>
    </location>
</feature>
<dbReference type="Pfam" id="PF00122">
    <property type="entry name" value="E1-E2_ATPase"/>
    <property type="match status" value="1"/>
</dbReference>
<dbReference type="InterPro" id="IPR036163">
    <property type="entry name" value="HMA_dom_sf"/>
</dbReference>
<feature type="region of interest" description="Disordered" evidence="11">
    <location>
        <begin position="139"/>
        <end position="165"/>
    </location>
</feature>
<dbReference type="InterPro" id="IPR018303">
    <property type="entry name" value="ATPase_P-typ_P_site"/>
</dbReference>
<gene>
    <name evidence="13" type="ORF">PV09_07070</name>
</gene>
<evidence type="ECO:0000256" key="2">
    <source>
        <dbReference type="ARBA" id="ARBA00006024"/>
    </source>
</evidence>
<dbReference type="SUPFAM" id="SSF81660">
    <property type="entry name" value="Metal cation-transporting ATPase, ATP-binding domain N"/>
    <property type="match status" value="1"/>
</dbReference>
<dbReference type="GeneID" id="27315043"/>
<dbReference type="PROSITE" id="PS00154">
    <property type="entry name" value="ATPASE_E1_E2"/>
    <property type="match status" value="1"/>
</dbReference>
<protein>
    <recommendedName>
        <fullName evidence="12">HMA domain-containing protein</fullName>
    </recommendedName>
</protein>
<keyword evidence="4 10" id="KW-0479">Metal-binding</keyword>
<dbReference type="GO" id="GO:0016887">
    <property type="term" value="F:ATP hydrolysis activity"/>
    <property type="evidence" value="ECO:0007669"/>
    <property type="project" value="InterPro"/>
</dbReference>
<dbReference type="InterPro" id="IPR008250">
    <property type="entry name" value="ATPase_P-typ_transduc_dom_A_sf"/>
</dbReference>
<evidence type="ECO:0000256" key="3">
    <source>
        <dbReference type="ARBA" id="ARBA00022692"/>
    </source>
</evidence>
<dbReference type="NCBIfam" id="TIGR01494">
    <property type="entry name" value="ATPase_P-type"/>
    <property type="match status" value="2"/>
</dbReference>
<reference evidence="13 14" key="1">
    <citation type="submission" date="2015-01" db="EMBL/GenBank/DDBJ databases">
        <title>The Genome Sequence of Ochroconis gallopava CBS43764.</title>
        <authorList>
            <consortium name="The Broad Institute Genomics Platform"/>
            <person name="Cuomo C."/>
            <person name="de Hoog S."/>
            <person name="Gorbushina A."/>
            <person name="Stielow B."/>
            <person name="Teixiera M."/>
            <person name="Abouelleil A."/>
            <person name="Chapman S.B."/>
            <person name="Priest M."/>
            <person name="Young S.K."/>
            <person name="Wortman J."/>
            <person name="Nusbaum C."/>
            <person name="Birren B."/>
        </authorList>
    </citation>
    <scope>NUCLEOTIDE SEQUENCE [LARGE SCALE GENOMIC DNA]</scope>
    <source>
        <strain evidence="13 14">CBS 43764</strain>
    </source>
</reference>
<dbReference type="InterPro" id="IPR023299">
    <property type="entry name" value="ATPase_P-typ_cyto_dom_N"/>
</dbReference>
<dbReference type="PANTHER" id="PTHR43520:SF32">
    <property type="entry name" value="COPPER RESISTANCE P-TYPE ATPASE (EUROFUNG)"/>
    <property type="match status" value="1"/>
</dbReference>
<proteinExistence type="inferred from homology"/>
<feature type="transmembrane region" description="Helical" evidence="10">
    <location>
        <begin position="1133"/>
        <end position="1154"/>
    </location>
</feature>
<dbReference type="SFLD" id="SFLDG00002">
    <property type="entry name" value="C1.7:_P-type_atpase_like"/>
    <property type="match status" value="1"/>
</dbReference>
<dbReference type="SUPFAM" id="SSF55008">
    <property type="entry name" value="HMA, heavy metal-associated domain"/>
    <property type="match status" value="3"/>
</dbReference>
<evidence type="ECO:0000256" key="4">
    <source>
        <dbReference type="ARBA" id="ARBA00022723"/>
    </source>
</evidence>
<dbReference type="RefSeq" id="XP_016211467.1">
    <property type="nucleotide sequence ID" value="XM_016360790.1"/>
</dbReference>
<keyword evidence="7" id="KW-1278">Translocase</keyword>
<dbReference type="CDD" id="cd00371">
    <property type="entry name" value="HMA"/>
    <property type="match status" value="3"/>
</dbReference>
<dbReference type="FunFam" id="3.30.70.100:FF:000001">
    <property type="entry name" value="ATPase copper transporting beta"/>
    <property type="match status" value="1"/>
</dbReference>